<dbReference type="EMBL" id="RZNJ01000002">
    <property type="protein sequence ID" value="RUT32727.1"/>
    <property type="molecule type" value="Genomic_DNA"/>
</dbReference>
<keyword evidence="5 8" id="KW-0677">Repeat</keyword>
<evidence type="ECO:0000256" key="7">
    <source>
        <dbReference type="ARBA" id="ARBA00023237"/>
    </source>
</evidence>
<dbReference type="OrthoDB" id="9803054at2"/>
<dbReference type="InterPro" id="IPR000184">
    <property type="entry name" value="Bac_surfAg_D15"/>
</dbReference>
<feature type="domain" description="POTRA" evidence="10">
    <location>
        <begin position="360"/>
        <end position="433"/>
    </location>
</feature>
<comment type="subcellular location">
    <subcellularLocation>
        <location evidence="8">Cell outer membrane</location>
    </subcellularLocation>
    <subcellularLocation>
        <location evidence="1">Membrane</location>
    </subcellularLocation>
</comment>
<dbReference type="PANTHER" id="PTHR12815:SF23">
    <property type="entry name" value="OUTER MEMBRANE PROTEIN ASSEMBLY FACTOR BAMA"/>
    <property type="match status" value="1"/>
</dbReference>
<dbReference type="GO" id="GO:0043165">
    <property type="term" value="P:Gram-negative-bacterium-type cell outer membrane assembly"/>
    <property type="evidence" value="ECO:0007669"/>
    <property type="project" value="UniProtKB-UniRule"/>
</dbReference>
<evidence type="ECO:0000256" key="5">
    <source>
        <dbReference type="ARBA" id="ARBA00022737"/>
    </source>
</evidence>
<dbReference type="InterPro" id="IPR023707">
    <property type="entry name" value="OM_assembly_BamA"/>
</dbReference>
<dbReference type="Gene3D" id="3.10.20.310">
    <property type="entry name" value="membrane protein fhac"/>
    <property type="match status" value="5"/>
</dbReference>
<evidence type="ECO:0000256" key="6">
    <source>
        <dbReference type="ARBA" id="ARBA00023136"/>
    </source>
</evidence>
<reference evidence="11 12" key="1">
    <citation type="journal article" date="2016" name="Int. J. Syst. Evol. Microbiol.">
        <title>Arsenicitalea aurantiaca gen. nov., sp. nov., a new member of the family Hyphomicrobiaceae, isolated from high-arsenic sediment.</title>
        <authorList>
            <person name="Mu Y."/>
            <person name="Zhou L."/>
            <person name="Zeng X.C."/>
            <person name="Liu L."/>
            <person name="Pan Y."/>
            <person name="Chen X."/>
            <person name="Wang J."/>
            <person name="Li S."/>
            <person name="Li W.J."/>
            <person name="Wang Y."/>
        </authorList>
    </citation>
    <scope>NUCLEOTIDE SEQUENCE [LARGE SCALE GENOMIC DNA]</scope>
    <source>
        <strain evidence="11 12">42-50</strain>
    </source>
</reference>
<evidence type="ECO:0000313" key="12">
    <source>
        <dbReference type="Proteomes" id="UP000281547"/>
    </source>
</evidence>
<dbReference type="Gene3D" id="2.40.160.50">
    <property type="entry name" value="membrane protein fhac: a member of the omp85/tpsb transporter family"/>
    <property type="match status" value="1"/>
</dbReference>
<evidence type="ECO:0000256" key="2">
    <source>
        <dbReference type="ARBA" id="ARBA00022452"/>
    </source>
</evidence>
<evidence type="ECO:0000259" key="10">
    <source>
        <dbReference type="PROSITE" id="PS51779"/>
    </source>
</evidence>
<dbReference type="GO" id="GO:0051205">
    <property type="term" value="P:protein insertion into membrane"/>
    <property type="evidence" value="ECO:0007669"/>
    <property type="project" value="UniProtKB-UniRule"/>
</dbReference>
<dbReference type="RefSeq" id="WP_127187684.1">
    <property type="nucleotide sequence ID" value="NZ_RZNJ01000002.1"/>
</dbReference>
<name>A0A433XF31_9HYPH</name>
<comment type="similarity">
    <text evidence="8">Belongs to the BamA family.</text>
</comment>
<evidence type="ECO:0000256" key="1">
    <source>
        <dbReference type="ARBA" id="ARBA00004370"/>
    </source>
</evidence>
<dbReference type="NCBIfam" id="TIGR03303">
    <property type="entry name" value="OM_YaeT"/>
    <property type="match status" value="1"/>
</dbReference>
<organism evidence="11 12">
    <name type="scientific">Arsenicitalea aurantiaca</name>
    <dbReference type="NCBI Taxonomy" id="1783274"/>
    <lineage>
        <taxon>Bacteria</taxon>
        <taxon>Pseudomonadati</taxon>
        <taxon>Pseudomonadota</taxon>
        <taxon>Alphaproteobacteria</taxon>
        <taxon>Hyphomicrobiales</taxon>
        <taxon>Devosiaceae</taxon>
        <taxon>Arsenicitalea</taxon>
    </lineage>
</organism>
<keyword evidence="6 8" id="KW-0472">Membrane</keyword>
<gene>
    <name evidence="8 11" type="primary">bamA</name>
    <name evidence="11" type="ORF">EMQ25_06170</name>
</gene>
<accession>A0A433XF31</accession>
<comment type="function">
    <text evidence="8">Part of the outer membrane protein assembly complex, which is involved in assembly and insertion of beta-barrel proteins into the outer membrane.</text>
</comment>
<proteinExistence type="inferred from homology"/>
<protein>
    <recommendedName>
        <fullName evidence="8 9">Outer membrane protein assembly factor BamA</fullName>
    </recommendedName>
</protein>
<comment type="subunit">
    <text evidence="8">Part of the Bam complex.</text>
</comment>
<comment type="caution">
    <text evidence="11">The sequence shown here is derived from an EMBL/GenBank/DDBJ whole genome shotgun (WGS) entry which is preliminary data.</text>
</comment>
<evidence type="ECO:0000256" key="9">
    <source>
        <dbReference type="NCBIfam" id="TIGR03303"/>
    </source>
</evidence>
<dbReference type="InterPro" id="IPR039910">
    <property type="entry name" value="D15-like"/>
</dbReference>
<evidence type="ECO:0000256" key="3">
    <source>
        <dbReference type="ARBA" id="ARBA00022692"/>
    </source>
</evidence>
<dbReference type="GO" id="GO:0009279">
    <property type="term" value="C:cell outer membrane"/>
    <property type="evidence" value="ECO:0007669"/>
    <property type="project" value="UniProtKB-SubCell"/>
</dbReference>
<dbReference type="Pfam" id="PF01103">
    <property type="entry name" value="Omp85"/>
    <property type="match status" value="1"/>
</dbReference>
<keyword evidence="3 8" id="KW-0812">Transmembrane</keyword>
<evidence type="ECO:0000256" key="8">
    <source>
        <dbReference type="HAMAP-Rule" id="MF_01430"/>
    </source>
</evidence>
<dbReference type="Pfam" id="PF07244">
    <property type="entry name" value="POTRA"/>
    <property type="match status" value="4"/>
</dbReference>
<dbReference type="InterPro" id="IPR010827">
    <property type="entry name" value="BamA/TamA_POTRA"/>
</dbReference>
<feature type="domain" description="POTRA" evidence="10">
    <location>
        <begin position="39"/>
        <end position="106"/>
    </location>
</feature>
<dbReference type="HAMAP" id="MF_01430">
    <property type="entry name" value="OM_assembly_BamA"/>
    <property type="match status" value="1"/>
</dbReference>
<dbReference type="InterPro" id="IPR034746">
    <property type="entry name" value="POTRA"/>
</dbReference>
<keyword evidence="2 8" id="KW-1134">Transmembrane beta strand</keyword>
<keyword evidence="7 8" id="KW-0998">Cell outer membrane</keyword>
<evidence type="ECO:0000313" key="11">
    <source>
        <dbReference type="EMBL" id="RUT32727.1"/>
    </source>
</evidence>
<dbReference type="PROSITE" id="PS51779">
    <property type="entry name" value="POTRA"/>
    <property type="match status" value="3"/>
</dbReference>
<dbReference type="Proteomes" id="UP000281547">
    <property type="component" value="Unassembled WGS sequence"/>
</dbReference>
<keyword evidence="4 8" id="KW-0732">Signal</keyword>
<keyword evidence="12" id="KW-1185">Reference proteome</keyword>
<dbReference type="PANTHER" id="PTHR12815">
    <property type="entry name" value="SORTING AND ASSEMBLY MACHINERY SAMM50 PROTEIN FAMILY MEMBER"/>
    <property type="match status" value="1"/>
</dbReference>
<dbReference type="PIRSF" id="PIRSF006076">
    <property type="entry name" value="OM_assembly_OMP85"/>
    <property type="match status" value="1"/>
</dbReference>
<sequence length="787" mass="85431">MIDPNKLMRGVFLALPLTVAAPVLGVGGPLLGVTEAQAQTVSRIAVTGNSRVDDATVASYLTVRVGQAATQAQIDASIASLYQTGLFSDASVSYSGGTLSVRVVENAIVASVLFEGNRRFSDAQLMAMINSGNRGAISSEIIQRDAESIRLAYNQVGYSNVTVTPRTEATQGGRTRVVFVVNEGERAGIAAINFTGNNNFSSGALKSVIRTRETHLLSWLFQDDNYTDAQLEIDRELIRLYYANNGYPDAQVTSAVAEYDPSRNGYYINFTVVEGQRYEFGNVGIETSIAGLNADALRGSVRTREGSRYSLSEIERTAQDLAIGATDQGYPFADVRPRMNRDLNGNIFDVTYLVDEGPRIYVERINITGNNKTRDYVIRRELEFAEGDPFNRSLVTRGKSSIENLRFFKVVNITTEQGSAPDQVVINVAVEEDSTGDYGITAGYSTADGILGEVSITERNFLGRGQFVRAAVGATGSGQTFDFSFTEPRFMGLRISSGIDVYHRIQDEGGNARYGTTATGGQIRFGLPVTRDLNASLFTGLETRTIYDAEAPFTQLFDPVGSTTNPETGPSFADGLNFNKAWVGYTLTYNTLNDNRRPTEGVLATFTQQYVGWDHNYIKTEARARYFTPLIQDSGMVASVRGQAGIINDLSGDGVHPIEAYRHGPSLIRGFQPRSLGPRTSEGEALGSTMYAGISAEIEFPIPVLPETYGIRGAVWADAAYIDGLAGADGQFMVTDGSIDENLKASVGASIIWDSPFGPLRGDFGYVVQKATDDRPQVFQLTLQTLL</sequence>
<dbReference type="AlphaFoldDB" id="A0A433XF31"/>
<evidence type="ECO:0000256" key="4">
    <source>
        <dbReference type="ARBA" id="ARBA00022729"/>
    </source>
</evidence>
<feature type="domain" description="POTRA" evidence="10">
    <location>
        <begin position="107"/>
        <end position="184"/>
    </location>
</feature>